<gene>
    <name evidence="3" type="ORF">HGP29_06820</name>
</gene>
<dbReference type="Proteomes" id="UP000585050">
    <property type="component" value="Unassembled WGS sequence"/>
</dbReference>
<dbReference type="AlphaFoldDB" id="A0A7X8SIK5"/>
<organism evidence="3 4">
    <name type="scientific">Flammeovirga agarivorans</name>
    <dbReference type="NCBI Taxonomy" id="2726742"/>
    <lineage>
        <taxon>Bacteria</taxon>
        <taxon>Pseudomonadati</taxon>
        <taxon>Bacteroidota</taxon>
        <taxon>Cytophagia</taxon>
        <taxon>Cytophagales</taxon>
        <taxon>Flammeovirgaceae</taxon>
        <taxon>Flammeovirga</taxon>
    </lineage>
</organism>
<feature type="domain" description="N-acetyltransferase" evidence="2">
    <location>
        <begin position="1"/>
        <end position="158"/>
    </location>
</feature>
<keyword evidence="1 3" id="KW-0808">Transferase</keyword>
<dbReference type="PANTHER" id="PTHR13947">
    <property type="entry name" value="GNAT FAMILY N-ACETYLTRANSFERASE"/>
    <property type="match status" value="1"/>
</dbReference>
<dbReference type="Pfam" id="PF00583">
    <property type="entry name" value="Acetyltransf_1"/>
    <property type="match status" value="1"/>
</dbReference>
<dbReference type="InterPro" id="IPR016181">
    <property type="entry name" value="Acyl_CoA_acyltransferase"/>
</dbReference>
<dbReference type="GO" id="GO:0008080">
    <property type="term" value="F:N-acetyltransferase activity"/>
    <property type="evidence" value="ECO:0007669"/>
    <property type="project" value="InterPro"/>
</dbReference>
<sequence>MVIRTIDSSDNAQIENIIKTVLIEHNANLPGTAFFDEQLGRLNTAYQEEGSVYYVAELDGKVVGGAGIGSILNGPNDICELQKIYLSESARGKGIGAALLNQCLTFAKQFGYKACYLETMPQLVKGLKLYEKMGFSMMDEPLGDTSHHACNIWMIKQL</sequence>
<dbReference type="SUPFAM" id="SSF55729">
    <property type="entry name" value="Acyl-CoA N-acyltransferases (Nat)"/>
    <property type="match status" value="1"/>
</dbReference>
<keyword evidence="4" id="KW-1185">Reference proteome</keyword>
<dbReference type="EMBL" id="JABAIL010000002">
    <property type="protein sequence ID" value="NLR90911.1"/>
    <property type="molecule type" value="Genomic_DNA"/>
</dbReference>
<comment type="caution">
    <text evidence="3">The sequence shown here is derived from an EMBL/GenBank/DDBJ whole genome shotgun (WGS) entry which is preliminary data.</text>
</comment>
<name>A0A7X8SIK5_9BACT</name>
<dbReference type="CDD" id="cd04301">
    <property type="entry name" value="NAT_SF"/>
    <property type="match status" value="1"/>
</dbReference>
<protein>
    <submittedName>
        <fullName evidence="3">GNAT family N-acetyltransferase</fullName>
    </submittedName>
</protein>
<dbReference type="InterPro" id="IPR050769">
    <property type="entry name" value="NAT_camello-type"/>
</dbReference>
<evidence type="ECO:0000256" key="1">
    <source>
        <dbReference type="ARBA" id="ARBA00022679"/>
    </source>
</evidence>
<dbReference type="PANTHER" id="PTHR13947:SF37">
    <property type="entry name" value="LD18367P"/>
    <property type="match status" value="1"/>
</dbReference>
<evidence type="ECO:0000259" key="2">
    <source>
        <dbReference type="PROSITE" id="PS51186"/>
    </source>
</evidence>
<reference evidence="3 4" key="1">
    <citation type="submission" date="2020-04" db="EMBL/GenBank/DDBJ databases">
        <title>Flammeovirga sp. SR4, a novel species isolated from seawater.</title>
        <authorList>
            <person name="Wang X."/>
        </authorList>
    </citation>
    <scope>NUCLEOTIDE SEQUENCE [LARGE SCALE GENOMIC DNA]</scope>
    <source>
        <strain evidence="3 4">SR4</strain>
    </source>
</reference>
<dbReference type="RefSeq" id="WP_168881621.1">
    <property type="nucleotide sequence ID" value="NZ_JABAIL010000002.1"/>
</dbReference>
<dbReference type="Gene3D" id="3.40.630.30">
    <property type="match status" value="1"/>
</dbReference>
<evidence type="ECO:0000313" key="4">
    <source>
        <dbReference type="Proteomes" id="UP000585050"/>
    </source>
</evidence>
<accession>A0A7X8SIK5</accession>
<proteinExistence type="predicted"/>
<evidence type="ECO:0000313" key="3">
    <source>
        <dbReference type="EMBL" id="NLR90911.1"/>
    </source>
</evidence>
<dbReference type="InterPro" id="IPR000182">
    <property type="entry name" value="GNAT_dom"/>
</dbReference>
<dbReference type="PROSITE" id="PS51186">
    <property type="entry name" value="GNAT"/>
    <property type="match status" value="1"/>
</dbReference>